<dbReference type="EMBL" id="DSDY01000171">
    <property type="protein sequence ID" value="HDS11098.1"/>
    <property type="molecule type" value="Genomic_DNA"/>
</dbReference>
<dbReference type="AlphaFoldDB" id="A0A7C1E9V0"/>
<dbReference type="Pfam" id="PF00857">
    <property type="entry name" value="Isochorismatase"/>
    <property type="match status" value="1"/>
</dbReference>
<dbReference type="GO" id="GO:0016787">
    <property type="term" value="F:hydrolase activity"/>
    <property type="evidence" value="ECO:0007669"/>
    <property type="project" value="UniProtKB-KW"/>
</dbReference>
<protein>
    <submittedName>
        <fullName evidence="3">Cysteine hydrolase</fullName>
    </submittedName>
</protein>
<proteinExistence type="predicted"/>
<keyword evidence="1 3" id="KW-0378">Hydrolase</keyword>
<dbReference type="InterPro" id="IPR036380">
    <property type="entry name" value="Isochorismatase-like_sf"/>
</dbReference>
<dbReference type="SUPFAM" id="SSF52499">
    <property type="entry name" value="Isochorismatase-like hydrolases"/>
    <property type="match status" value="1"/>
</dbReference>
<reference evidence="3" key="1">
    <citation type="journal article" date="2020" name="mSystems">
        <title>Genome- and Community-Level Interaction Insights into Carbon Utilization and Element Cycling Functions of Hydrothermarchaeota in Hydrothermal Sediment.</title>
        <authorList>
            <person name="Zhou Z."/>
            <person name="Liu Y."/>
            <person name="Xu W."/>
            <person name="Pan J."/>
            <person name="Luo Z.H."/>
            <person name="Li M."/>
        </authorList>
    </citation>
    <scope>NUCLEOTIDE SEQUENCE [LARGE SCALE GENOMIC DNA]</scope>
    <source>
        <strain evidence="3">SpSt-123</strain>
    </source>
</reference>
<dbReference type="CDD" id="cd00431">
    <property type="entry name" value="cysteine_hydrolases"/>
    <property type="match status" value="1"/>
</dbReference>
<feature type="domain" description="Isochorismatase-like" evidence="2">
    <location>
        <begin position="20"/>
        <end position="169"/>
    </location>
</feature>
<sequence length="197" mass="22425">MINIPQIEIKDEVKLPSRETAVLVIDMQNDFVHEKGSLRVPAAASTVPKIKNLLSRARNSGVLVIYTKDTHYENDPEYRIWGVHVKKNTWGWEIIDELRPTENDIVIEKTRYDAFYGTPLDDILRTNDIKTLVVVGTVANICVLQTAASAAMRWYRVVVPIDGISALNDFDLWLTLRQIDFVYKGIVVKSTEGVHFI</sequence>
<evidence type="ECO:0000313" key="3">
    <source>
        <dbReference type="EMBL" id="HDS11098.1"/>
    </source>
</evidence>
<dbReference type="Gene3D" id="3.40.50.850">
    <property type="entry name" value="Isochorismatase-like"/>
    <property type="match status" value="1"/>
</dbReference>
<dbReference type="InterPro" id="IPR050272">
    <property type="entry name" value="Isochorismatase-like_hydrls"/>
</dbReference>
<comment type="caution">
    <text evidence="3">The sequence shown here is derived from an EMBL/GenBank/DDBJ whole genome shotgun (WGS) entry which is preliminary data.</text>
</comment>
<evidence type="ECO:0000259" key="2">
    <source>
        <dbReference type="Pfam" id="PF00857"/>
    </source>
</evidence>
<name>A0A7C1E9V0_9CREN</name>
<gene>
    <name evidence="3" type="ORF">ENO04_05765</name>
</gene>
<dbReference type="PANTHER" id="PTHR43540">
    <property type="entry name" value="PEROXYUREIDOACRYLATE/UREIDOACRYLATE AMIDOHYDROLASE-RELATED"/>
    <property type="match status" value="1"/>
</dbReference>
<organism evidence="3">
    <name type="scientific">Fervidicoccus fontis</name>
    <dbReference type="NCBI Taxonomy" id="683846"/>
    <lineage>
        <taxon>Archaea</taxon>
        <taxon>Thermoproteota</taxon>
        <taxon>Thermoprotei</taxon>
        <taxon>Fervidicoccales</taxon>
        <taxon>Fervidicoccaceae</taxon>
        <taxon>Fervidicoccus</taxon>
    </lineage>
</organism>
<dbReference type="PANTHER" id="PTHR43540:SF6">
    <property type="entry name" value="ISOCHORISMATASE-LIKE DOMAIN-CONTAINING PROTEIN"/>
    <property type="match status" value="1"/>
</dbReference>
<accession>A0A7C1E9V0</accession>
<dbReference type="InterPro" id="IPR000868">
    <property type="entry name" value="Isochorismatase-like_dom"/>
</dbReference>
<evidence type="ECO:0000256" key="1">
    <source>
        <dbReference type="ARBA" id="ARBA00022801"/>
    </source>
</evidence>